<evidence type="ECO:0000256" key="1">
    <source>
        <dbReference type="ARBA" id="ARBA00004141"/>
    </source>
</evidence>
<feature type="domain" description="Cation efflux protein transmembrane" evidence="6">
    <location>
        <begin position="41"/>
        <end position="229"/>
    </location>
</feature>
<keyword evidence="2 5" id="KW-0812">Transmembrane</keyword>
<dbReference type="eggNOG" id="COG0053">
    <property type="taxonomic scope" value="Bacteria"/>
</dbReference>
<organism evidence="7 8">
    <name type="scientific">Salinisphaera shabanensis E1L3A</name>
    <dbReference type="NCBI Taxonomy" id="1033802"/>
    <lineage>
        <taxon>Bacteria</taxon>
        <taxon>Pseudomonadati</taxon>
        <taxon>Pseudomonadota</taxon>
        <taxon>Gammaproteobacteria</taxon>
        <taxon>Salinisphaerales</taxon>
        <taxon>Salinisphaeraceae</taxon>
        <taxon>Salinisphaera</taxon>
    </lineage>
</organism>
<dbReference type="STRING" id="1033802.SSPSH_001252"/>
<feature type="transmembrane region" description="Helical" evidence="5">
    <location>
        <begin position="26"/>
        <end position="45"/>
    </location>
</feature>
<dbReference type="GO" id="GO:0006829">
    <property type="term" value="P:zinc ion transport"/>
    <property type="evidence" value="ECO:0007669"/>
    <property type="project" value="UniProtKB-KW"/>
</dbReference>
<dbReference type="Proteomes" id="UP000006242">
    <property type="component" value="Unassembled WGS sequence"/>
</dbReference>
<dbReference type="Gene3D" id="1.20.1510.10">
    <property type="entry name" value="Cation efflux protein transmembrane domain"/>
    <property type="match status" value="1"/>
</dbReference>
<dbReference type="RefSeq" id="WP_006915076.1">
    <property type="nucleotide sequence ID" value="NZ_AFNV02000007.1"/>
</dbReference>
<comment type="caution">
    <text evidence="7">The sequence shown here is derived from an EMBL/GenBank/DDBJ whole genome shotgun (WGS) entry which is preliminary data.</text>
</comment>
<accession>U2E7T3</accession>
<feature type="transmembrane region" description="Helical" evidence="5">
    <location>
        <begin position="134"/>
        <end position="155"/>
    </location>
</feature>
<evidence type="ECO:0000259" key="6">
    <source>
        <dbReference type="Pfam" id="PF01545"/>
    </source>
</evidence>
<dbReference type="AlphaFoldDB" id="U2E7T3"/>
<comment type="subcellular location">
    <subcellularLocation>
        <location evidence="1">Membrane</location>
        <topology evidence="1">Multi-pass membrane protein</topology>
    </subcellularLocation>
</comment>
<proteinExistence type="predicted"/>
<evidence type="ECO:0000256" key="3">
    <source>
        <dbReference type="ARBA" id="ARBA00022989"/>
    </source>
</evidence>
<dbReference type="GO" id="GO:0008324">
    <property type="term" value="F:monoatomic cation transmembrane transporter activity"/>
    <property type="evidence" value="ECO:0007669"/>
    <property type="project" value="InterPro"/>
</dbReference>
<feature type="transmembrane region" description="Helical" evidence="5">
    <location>
        <begin position="182"/>
        <end position="202"/>
    </location>
</feature>
<keyword evidence="8" id="KW-1185">Reference proteome</keyword>
<reference evidence="7 8" key="1">
    <citation type="journal article" date="2011" name="J. Bacteriol.">
        <title>Genome sequence of Salinisphaera shabanensis, a gammaproteobacterium from the harsh, variable environment of the brine-seawater interface of the Shaban Deep in the Red Sea.</title>
        <authorList>
            <person name="Antunes A."/>
            <person name="Alam I."/>
            <person name="Bajic V.B."/>
            <person name="Stingl U."/>
        </authorList>
    </citation>
    <scope>NUCLEOTIDE SEQUENCE [LARGE SCALE GENOMIC DNA]</scope>
    <source>
        <strain evidence="7 8">E1L3A</strain>
    </source>
</reference>
<dbReference type="InterPro" id="IPR027469">
    <property type="entry name" value="Cation_efflux_TMD_sf"/>
</dbReference>
<dbReference type="OrthoDB" id="9806522at2"/>
<evidence type="ECO:0000256" key="5">
    <source>
        <dbReference type="SAM" id="Phobius"/>
    </source>
</evidence>
<evidence type="ECO:0000313" key="7">
    <source>
        <dbReference type="EMBL" id="ERJ19791.1"/>
    </source>
</evidence>
<evidence type="ECO:0000313" key="8">
    <source>
        <dbReference type="Proteomes" id="UP000006242"/>
    </source>
</evidence>
<reference evidence="7 8" key="2">
    <citation type="journal article" date="2013" name="PLoS ONE">
        <title>INDIGO - INtegrated Data Warehouse of MIcrobial GenOmes with Examples from the Red Sea Extremophiles.</title>
        <authorList>
            <person name="Alam I."/>
            <person name="Antunes A."/>
            <person name="Kamau A.A."/>
            <person name="Ba Alawi W."/>
            <person name="Kalkatawi M."/>
            <person name="Stingl U."/>
            <person name="Bajic V.B."/>
        </authorList>
    </citation>
    <scope>NUCLEOTIDE SEQUENCE [LARGE SCALE GENOMIC DNA]</scope>
    <source>
        <strain evidence="7 8">E1L3A</strain>
    </source>
</reference>
<dbReference type="EMBL" id="AFNV02000007">
    <property type="protein sequence ID" value="ERJ19791.1"/>
    <property type="molecule type" value="Genomic_DNA"/>
</dbReference>
<evidence type="ECO:0000256" key="4">
    <source>
        <dbReference type="ARBA" id="ARBA00023136"/>
    </source>
</evidence>
<gene>
    <name evidence="7" type="ORF">SSPSH_001252</name>
</gene>
<name>U2E7T3_9GAMM</name>
<dbReference type="Pfam" id="PF01545">
    <property type="entry name" value="Cation_efflux"/>
    <property type="match status" value="1"/>
</dbReference>
<dbReference type="InterPro" id="IPR058533">
    <property type="entry name" value="Cation_efflux_TM"/>
</dbReference>
<evidence type="ECO:0000256" key="2">
    <source>
        <dbReference type="ARBA" id="ARBA00022692"/>
    </source>
</evidence>
<feature type="transmembrane region" description="Helical" evidence="5">
    <location>
        <begin position="93"/>
        <end position="114"/>
    </location>
</feature>
<keyword evidence="3 5" id="KW-1133">Transmembrane helix</keyword>
<protein>
    <submittedName>
        <fullName evidence="7">Co-Zn-Cd cation transporter protein</fullName>
    </submittedName>
</protein>
<sequence length="327" mass="36054">MTHHEPRHPNGLPRDKQQALARACRIEWLTLVLRISVIAALYLALGTTQALTAIWLKSLWALLPPVAFLVACRVERLQPRPRFPFGFYRAGTIAFLSGALALSAMGLYLLYVGLRSLMTLKHPALGSWWSTPALDWSGWPVLAALAYSMLVPVVAGRSRQRLAIALHDKGLYADATMGRASWLAGGAAIVGVLGIGLGLWWADFIATLIIGADILRHGLRHLYTAVCDLIDEVPRKLGTNTIDPLGATIRNHLESQPWVSDARVRLREEGRRLTGVAFVCPHTDTDALVSRLARARADIEALDWRLLDFELVPVNANRCANAIYTPR</sequence>
<feature type="transmembrane region" description="Helical" evidence="5">
    <location>
        <begin position="51"/>
        <end position="72"/>
    </location>
</feature>
<dbReference type="SUPFAM" id="SSF161111">
    <property type="entry name" value="Cation efflux protein transmembrane domain-like"/>
    <property type="match status" value="1"/>
</dbReference>
<keyword evidence="4 5" id="KW-0472">Membrane</keyword>
<dbReference type="GO" id="GO:0016020">
    <property type="term" value="C:membrane"/>
    <property type="evidence" value="ECO:0007669"/>
    <property type="project" value="UniProtKB-SubCell"/>
</dbReference>